<dbReference type="Proteomes" id="UP000789366">
    <property type="component" value="Unassembled WGS sequence"/>
</dbReference>
<reference evidence="1" key="1">
    <citation type="submission" date="2021-06" db="EMBL/GenBank/DDBJ databases">
        <authorList>
            <person name="Kallberg Y."/>
            <person name="Tangrot J."/>
            <person name="Rosling A."/>
        </authorList>
    </citation>
    <scope>NUCLEOTIDE SEQUENCE</scope>
    <source>
        <strain evidence="1">28 12/20/2015</strain>
    </source>
</reference>
<name>A0ACA9MS83_9GLOM</name>
<comment type="caution">
    <text evidence="1">The sequence shown here is derived from an EMBL/GenBank/DDBJ whole genome shotgun (WGS) entry which is preliminary data.</text>
</comment>
<evidence type="ECO:0000313" key="1">
    <source>
        <dbReference type="EMBL" id="CAG8610430.1"/>
    </source>
</evidence>
<accession>A0ACA9MS83</accession>
<evidence type="ECO:0000313" key="2">
    <source>
        <dbReference type="Proteomes" id="UP000789366"/>
    </source>
</evidence>
<feature type="non-terminal residue" evidence="1">
    <location>
        <position position="1"/>
    </location>
</feature>
<keyword evidence="2" id="KW-1185">Reference proteome</keyword>
<proteinExistence type="predicted"/>
<organism evidence="1 2">
    <name type="scientific">Cetraspora pellucida</name>
    <dbReference type="NCBI Taxonomy" id="1433469"/>
    <lineage>
        <taxon>Eukaryota</taxon>
        <taxon>Fungi</taxon>
        <taxon>Fungi incertae sedis</taxon>
        <taxon>Mucoromycota</taxon>
        <taxon>Glomeromycotina</taxon>
        <taxon>Glomeromycetes</taxon>
        <taxon>Diversisporales</taxon>
        <taxon>Gigasporaceae</taxon>
        <taxon>Cetraspora</taxon>
    </lineage>
</organism>
<gene>
    <name evidence="1" type="ORF">SPELUC_LOCUS7476</name>
</gene>
<dbReference type="EMBL" id="CAJVPW010009928">
    <property type="protein sequence ID" value="CAG8610430.1"/>
    <property type="molecule type" value="Genomic_DNA"/>
</dbReference>
<protein>
    <submittedName>
        <fullName evidence="1">6875_t:CDS:1</fullName>
    </submittedName>
</protein>
<sequence>LGYDSESEKRFTKNREFVKSGIDISSINPELQKNLPKVMIDGPFGSASEDVFNFEISILIGAGIGITPFASVLKSIESTIRKNLPCFGKRILSGFAETISLEWFHSLLLAIEEQDIEQFIEIRTYLTGHLRDSEVRNIYINVDGTNDAVTGLRTPTHYGRPVWDKIFTEMRDQHPATDIGVFFCGPKPIGKQLHEKCNLWSESFEDGTRFFYGKGEFLISFILLLYNQ</sequence>